<organism evidence="1 2">
    <name type="scientific">Dimorphilus gyrociliatus</name>
    <dbReference type="NCBI Taxonomy" id="2664684"/>
    <lineage>
        <taxon>Eukaryota</taxon>
        <taxon>Metazoa</taxon>
        <taxon>Spiralia</taxon>
        <taxon>Lophotrochozoa</taxon>
        <taxon>Annelida</taxon>
        <taxon>Polychaeta</taxon>
        <taxon>Polychaeta incertae sedis</taxon>
        <taxon>Dinophilidae</taxon>
        <taxon>Dimorphilus</taxon>
    </lineage>
</organism>
<dbReference type="InterPro" id="IPR027417">
    <property type="entry name" value="P-loop_NTPase"/>
</dbReference>
<sequence length="426" mass="51268">MHITQRAFIRCLKYLVDYADIVFSFIFGWKLYEPNLEDVLKRLTKQELELIREDNFFMINLQKIFQELPKIRELSLTGRLMLRNNLLAAIKRRCKFDRYVNEHPEIKKVEIKNPVFIVTLFRTGSTFSHCLLRQDPNWFVTEIWMQQLLCPSPSNPLSSKDLNKVKECQKKIDSSQALCGWKNIRSMHNLTARDPEDMHFNISITGVQYWYSTLDGVEDYVNYIHSLPKWRWVEIYKRVKETLQCSAKDYQDARPLLMSHIGLNNMEALLEVFPDAQFITLHRDPVKSLNSAISLISILREAWYVYGKQKLDILPEKFFNLYIKELNEYMKLRKRIEDRDCHQRRFVDIKFKILLEKPIECMQEVYKKLNMKWSDQVAEKMQYYIKNQRQHKKATHRFEVNKDKSKLYYTAFRSYIDKFQVDCDMK</sequence>
<gene>
    <name evidence="1" type="ORF">DGYR_LOCUS7870</name>
</gene>
<evidence type="ECO:0000313" key="2">
    <source>
        <dbReference type="Proteomes" id="UP000549394"/>
    </source>
</evidence>
<proteinExistence type="predicted"/>
<dbReference type="AlphaFoldDB" id="A0A7I8VV85"/>
<evidence type="ECO:0000313" key="1">
    <source>
        <dbReference type="EMBL" id="CAD5119674.1"/>
    </source>
</evidence>
<dbReference type="EMBL" id="CAJFCJ010000010">
    <property type="protein sequence ID" value="CAD5119674.1"/>
    <property type="molecule type" value="Genomic_DNA"/>
</dbReference>
<reference evidence="1 2" key="1">
    <citation type="submission" date="2020-08" db="EMBL/GenBank/DDBJ databases">
        <authorList>
            <person name="Hejnol A."/>
        </authorList>
    </citation>
    <scope>NUCLEOTIDE SEQUENCE [LARGE SCALE GENOMIC DNA]</scope>
</reference>
<accession>A0A7I8VV85</accession>
<name>A0A7I8VV85_9ANNE</name>
<dbReference type="Gene3D" id="3.40.50.300">
    <property type="entry name" value="P-loop containing nucleotide triphosphate hydrolases"/>
    <property type="match status" value="1"/>
</dbReference>
<dbReference type="OrthoDB" id="9981851at2759"/>
<dbReference type="SUPFAM" id="SSF52540">
    <property type="entry name" value="P-loop containing nucleoside triphosphate hydrolases"/>
    <property type="match status" value="1"/>
</dbReference>
<dbReference type="Pfam" id="PF13469">
    <property type="entry name" value="Sulfotransfer_3"/>
    <property type="match status" value="1"/>
</dbReference>
<dbReference type="PANTHER" id="PTHR36451">
    <property type="entry name" value="PAPS-DEPENDENT SULFOTRANSFERASE STF3"/>
    <property type="match status" value="1"/>
</dbReference>
<dbReference type="InterPro" id="IPR052736">
    <property type="entry name" value="Stf3_sulfotransferase"/>
</dbReference>
<dbReference type="PANTHER" id="PTHR36451:SF1">
    <property type="entry name" value="OMEGA-HYDROXY-BETA-DIHYDROMENAQUINONE-9 SULFOTRANSFERASE STF3"/>
    <property type="match status" value="1"/>
</dbReference>
<comment type="caution">
    <text evidence="1">The sequence shown here is derived from an EMBL/GenBank/DDBJ whole genome shotgun (WGS) entry which is preliminary data.</text>
</comment>
<keyword evidence="2" id="KW-1185">Reference proteome</keyword>
<dbReference type="Proteomes" id="UP000549394">
    <property type="component" value="Unassembled WGS sequence"/>
</dbReference>
<protein>
    <submittedName>
        <fullName evidence="1">DgyrCDS8269</fullName>
    </submittedName>
</protein>